<dbReference type="CDD" id="cd05403">
    <property type="entry name" value="NT_KNTase_like"/>
    <property type="match status" value="1"/>
</dbReference>
<organism evidence="11 12">
    <name type="scientific">Curtobacterium pusillum</name>
    <dbReference type="NCBI Taxonomy" id="69373"/>
    <lineage>
        <taxon>Bacteria</taxon>
        <taxon>Bacillati</taxon>
        <taxon>Actinomycetota</taxon>
        <taxon>Actinomycetes</taxon>
        <taxon>Micrococcales</taxon>
        <taxon>Microbacteriaceae</taxon>
        <taxon>Curtobacterium</taxon>
    </lineage>
</organism>
<dbReference type="GO" id="GO:0046872">
    <property type="term" value="F:metal ion binding"/>
    <property type="evidence" value="ECO:0007669"/>
    <property type="project" value="UniProtKB-KW"/>
</dbReference>
<evidence type="ECO:0000313" key="12">
    <source>
        <dbReference type="Proteomes" id="UP000590225"/>
    </source>
</evidence>
<dbReference type="GO" id="GO:0003677">
    <property type="term" value="F:DNA binding"/>
    <property type="evidence" value="ECO:0007669"/>
    <property type="project" value="InterPro"/>
</dbReference>
<keyword evidence="6" id="KW-0547">Nucleotide-binding</keyword>
<keyword evidence="8" id="KW-0460">Magnesium</keyword>
<comment type="caution">
    <text evidence="11">The sequence shown here is derived from an EMBL/GenBank/DDBJ whole genome shotgun (WGS) entry which is preliminary data.</text>
</comment>
<evidence type="ECO:0000256" key="4">
    <source>
        <dbReference type="ARBA" id="ARBA00022695"/>
    </source>
</evidence>
<accession>A0AAW3T3B1</accession>
<evidence type="ECO:0000256" key="3">
    <source>
        <dbReference type="ARBA" id="ARBA00022679"/>
    </source>
</evidence>
<keyword evidence="5" id="KW-0479">Metal-binding</keyword>
<dbReference type="SUPFAM" id="SSF81301">
    <property type="entry name" value="Nucleotidyltransferase"/>
    <property type="match status" value="1"/>
</dbReference>
<dbReference type="InterPro" id="IPR002934">
    <property type="entry name" value="Polymerase_NTP_transf_dom"/>
</dbReference>
<evidence type="ECO:0000256" key="1">
    <source>
        <dbReference type="ARBA" id="ARBA00001946"/>
    </source>
</evidence>
<dbReference type="GO" id="GO:0016779">
    <property type="term" value="F:nucleotidyltransferase activity"/>
    <property type="evidence" value="ECO:0007669"/>
    <property type="project" value="UniProtKB-KW"/>
</dbReference>
<evidence type="ECO:0000313" key="11">
    <source>
        <dbReference type="EMBL" id="MBA8989676.1"/>
    </source>
</evidence>
<protein>
    <recommendedName>
        <fullName evidence="10">HTH cro/C1-type domain-containing protein</fullName>
    </recommendedName>
</protein>
<dbReference type="Pfam" id="PF01909">
    <property type="entry name" value="NTP_transf_2"/>
    <property type="match status" value="1"/>
</dbReference>
<evidence type="ECO:0000256" key="9">
    <source>
        <dbReference type="ARBA" id="ARBA00038276"/>
    </source>
</evidence>
<dbReference type="PANTHER" id="PTHR33571">
    <property type="entry name" value="SSL8005 PROTEIN"/>
    <property type="match status" value="1"/>
</dbReference>
<sequence length="171" mass="18365">MSAVLPRPAPPVSAAGLIRDARTRAELTQVQLADRAGVTQSVISTYENGRREPSLAALQRLLLAAGFTTAIDLRPVEEPPPLRERVTAARRELTRIVYRFGGRNPRLFGSVARGEDGPTSDVDLMVDLDPGLGIFALMRIQDEAEQLLGVRVDVVDAAGMGADAVRDAVPL</sequence>
<dbReference type="GO" id="GO:0005524">
    <property type="term" value="F:ATP binding"/>
    <property type="evidence" value="ECO:0007669"/>
    <property type="project" value="UniProtKB-KW"/>
</dbReference>
<evidence type="ECO:0000259" key="10">
    <source>
        <dbReference type="PROSITE" id="PS50943"/>
    </source>
</evidence>
<feature type="domain" description="HTH cro/C1-type" evidence="10">
    <location>
        <begin position="18"/>
        <end position="73"/>
    </location>
</feature>
<reference evidence="11 12" key="1">
    <citation type="submission" date="2020-07" db="EMBL/GenBank/DDBJ databases">
        <title>Above-ground endophytic microbial communities from plants in different locations in the United States.</title>
        <authorList>
            <person name="Frank C."/>
        </authorList>
    </citation>
    <scope>NUCLEOTIDE SEQUENCE [LARGE SCALE GENOMIC DNA]</scope>
    <source>
        <strain evidence="11 12">WPL5_2</strain>
    </source>
</reference>
<dbReference type="Proteomes" id="UP000590225">
    <property type="component" value="Unassembled WGS sequence"/>
</dbReference>
<dbReference type="Gene3D" id="3.30.460.10">
    <property type="entry name" value="Beta Polymerase, domain 2"/>
    <property type="match status" value="1"/>
</dbReference>
<proteinExistence type="inferred from homology"/>
<evidence type="ECO:0000256" key="5">
    <source>
        <dbReference type="ARBA" id="ARBA00022723"/>
    </source>
</evidence>
<keyword evidence="3" id="KW-0808">Transferase</keyword>
<dbReference type="PROSITE" id="PS50943">
    <property type="entry name" value="HTH_CROC1"/>
    <property type="match status" value="1"/>
</dbReference>
<dbReference type="RefSeq" id="WP_182515299.1">
    <property type="nucleotide sequence ID" value="NZ_JACGXP010000001.1"/>
</dbReference>
<keyword evidence="7" id="KW-0067">ATP-binding</keyword>
<evidence type="ECO:0000256" key="7">
    <source>
        <dbReference type="ARBA" id="ARBA00022840"/>
    </source>
</evidence>
<dbReference type="EMBL" id="JACGXP010000001">
    <property type="protein sequence ID" value="MBA8989676.1"/>
    <property type="molecule type" value="Genomic_DNA"/>
</dbReference>
<keyword evidence="2" id="KW-1277">Toxin-antitoxin system</keyword>
<evidence type="ECO:0000256" key="8">
    <source>
        <dbReference type="ARBA" id="ARBA00022842"/>
    </source>
</evidence>
<name>A0AAW3T3B1_9MICO</name>
<dbReference type="CDD" id="cd00093">
    <property type="entry name" value="HTH_XRE"/>
    <property type="match status" value="1"/>
</dbReference>
<dbReference type="InterPro" id="IPR043519">
    <property type="entry name" value="NT_sf"/>
</dbReference>
<comment type="similarity">
    <text evidence="9">Belongs to the MntA antitoxin family.</text>
</comment>
<dbReference type="Gene3D" id="1.10.260.40">
    <property type="entry name" value="lambda repressor-like DNA-binding domains"/>
    <property type="match status" value="1"/>
</dbReference>
<dbReference type="AlphaFoldDB" id="A0AAW3T3B1"/>
<dbReference type="PANTHER" id="PTHR33571:SF12">
    <property type="entry name" value="BSL3053 PROTEIN"/>
    <property type="match status" value="1"/>
</dbReference>
<keyword evidence="4" id="KW-0548">Nucleotidyltransferase</keyword>
<dbReference type="Pfam" id="PF01381">
    <property type="entry name" value="HTH_3"/>
    <property type="match status" value="1"/>
</dbReference>
<evidence type="ECO:0000256" key="2">
    <source>
        <dbReference type="ARBA" id="ARBA00022649"/>
    </source>
</evidence>
<comment type="cofactor">
    <cofactor evidence="1">
        <name>Mg(2+)</name>
        <dbReference type="ChEBI" id="CHEBI:18420"/>
    </cofactor>
</comment>
<evidence type="ECO:0000256" key="6">
    <source>
        <dbReference type="ARBA" id="ARBA00022741"/>
    </source>
</evidence>
<dbReference type="InterPro" id="IPR010982">
    <property type="entry name" value="Lambda_DNA-bd_dom_sf"/>
</dbReference>
<dbReference type="InterPro" id="IPR052038">
    <property type="entry name" value="Type-VII_TA_antitoxin"/>
</dbReference>
<dbReference type="SMART" id="SM00530">
    <property type="entry name" value="HTH_XRE"/>
    <property type="match status" value="1"/>
</dbReference>
<gene>
    <name evidence="11" type="ORF">FHW23_000908</name>
</gene>
<dbReference type="InterPro" id="IPR001387">
    <property type="entry name" value="Cro/C1-type_HTH"/>
</dbReference>
<dbReference type="SUPFAM" id="SSF47413">
    <property type="entry name" value="lambda repressor-like DNA-binding domains"/>
    <property type="match status" value="1"/>
</dbReference>